<accession>A0A2S7WK03</accession>
<dbReference type="AlphaFoldDB" id="A0A2S7WK03"/>
<evidence type="ECO:0000313" key="1">
    <source>
        <dbReference type="EMBL" id="PQJ77766.1"/>
    </source>
</evidence>
<dbReference type="InterPro" id="IPR030906">
    <property type="entry name" value="Surf_polysacc"/>
</dbReference>
<gene>
    <name evidence="1" type="ORF">BTO18_00555</name>
</gene>
<dbReference type="EMBL" id="MSCN01000001">
    <property type="protein sequence ID" value="PQJ77766.1"/>
    <property type="molecule type" value="Genomic_DNA"/>
</dbReference>
<dbReference type="RefSeq" id="WP_105014346.1">
    <property type="nucleotide sequence ID" value="NZ_MSCN01000001.1"/>
</dbReference>
<organism evidence="1 2">
    <name type="scientific">Polaribacter porphyrae</name>
    <dbReference type="NCBI Taxonomy" id="1137780"/>
    <lineage>
        <taxon>Bacteria</taxon>
        <taxon>Pseudomonadati</taxon>
        <taxon>Bacteroidota</taxon>
        <taxon>Flavobacteriia</taxon>
        <taxon>Flavobacteriales</taxon>
        <taxon>Flavobacteriaceae</taxon>
    </lineage>
</organism>
<proteinExistence type="predicted"/>
<sequence length="481" mass="55678">MKDIKKTLFLPIEIIPRELDSKLLIAHKALEKGYSVVVGTKGGVYKSARSYGRGIYFYKDHSPLSSRLLQELQVVGLKIVTMDEEGLSWASPKVYRSTRIDETTIKISDAIFAWGQKQYDLLTSTSPEYKKKIHLIGNPRFDVLHSKYRQFLKDQSKEQLSYSDDGYVLINSMFTPGNWNPLLYGTSSYVEHMRDRGFIHNDEDFNLFTKVSENSAQLFEAYVSLLKRLSQAFPNTKFVIRPHPDENHEAWRNIFASTNNVVVEYSGNATYWILGAKVLIYSGCTTAIEAWAMNKPTLRYHPNPETKFDPALPNRFGKTVQTEKRVVEELKVLLSKTEDNRFDLDSNFVESYIKNVFSADAAENIVHVLESFYVEDEHLNKKSIFSLALLRKKIHLLFYFDIKKRWGSRLLGKVKRTLQHKDIEKESKVAQAKFQKFPGLKKEDIEMRLTSLDKIIGKQKEKKRNIVKIAPNTFKIENNYT</sequence>
<evidence type="ECO:0008006" key="3">
    <source>
        <dbReference type="Google" id="ProtNLM"/>
    </source>
</evidence>
<keyword evidence="2" id="KW-1185">Reference proteome</keyword>
<dbReference type="OrthoDB" id="5430637at2"/>
<dbReference type="Proteomes" id="UP000238882">
    <property type="component" value="Unassembled WGS sequence"/>
</dbReference>
<name>A0A2S7WK03_9FLAO</name>
<dbReference type="NCBIfam" id="TIGR04396">
    <property type="entry name" value="surf_polysacc"/>
    <property type="match status" value="1"/>
</dbReference>
<protein>
    <recommendedName>
        <fullName evidence="3">Surface carbohydrate biosynthesis protein</fullName>
    </recommendedName>
</protein>
<dbReference type="SUPFAM" id="SSF53756">
    <property type="entry name" value="UDP-Glycosyltransferase/glycogen phosphorylase"/>
    <property type="match status" value="1"/>
</dbReference>
<reference evidence="1 2" key="1">
    <citation type="submission" date="2016-12" db="EMBL/GenBank/DDBJ databases">
        <title>Trade-off between light-utilization and light-protection in marine flavobacteria.</title>
        <authorList>
            <person name="Kumagai Y."/>
            <person name="Yoshizawa S."/>
            <person name="Kogure K."/>
            <person name="Iwasaki W."/>
        </authorList>
    </citation>
    <scope>NUCLEOTIDE SEQUENCE [LARGE SCALE GENOMIC DNA]</scope>
    <source>
        <strain evidence="1 2">NBRC 108759</strain>
    </source>
</reference>
<evidence type="ECO:0000313" key="2">
    <source>
        <dbReference type="Proteomes" id="UP000238882"/>
    </source>
</evidence>
<comment type="caution">
    <text evidence="1">The sequence shown here is derived from an EMBL/GenBank/DDBJ whole genome shotgun (WGS) entry which is preliminary data.</text>
</comment>